<proteinExistence type="predicted"/>
<accession>A0A6J6VKC6</accession>
<dbReference type="PANTHER" id="PTHR43244:SF2">
    <property type="entry name" value="CONSERVED HYPOTHETICAL ALANINE AND PROLINE-RICH PROTEIN"/>
    <property type="match status" value="1"/>
</dbReference>
<evidence type="ECO:0000259" key="1">
    <source>
        <dbReference type="Pfam" id="PF00296"/>
    </source>
</evidence>
<reference evidence="3" key="1">
    <citation type="submission" date="2020-05" db="EMBL/GenBank/DDBJ databases">
        <authorList>
            <person name="Chiriac C."/>
            <person name="Salcher M."/>
            <person name="Ghai R."/>
            <person name="Kavagutti S V."/>
        </authorList>
    </citation>
    <scope>NUCLEOTIDE SEQUENCE</scope>
</reference>
<dbReference type="SUPFAM" id="SSF51679">
    <property type="entry name" value="Bacterial luciferase-like"/>
    <property type="match status" value="1"/>
</dbReference>
<dbReference type="EMBL" id="CAEZWM010000242">
    <property type="protein sequence ID" value="CAB4671764.1"/>
    <property type="molecule type" value="Genomic_DNA"/>
</dbReference>
<name>A0A6J6VKC6_9ZZZZ</name>
<protein>
    <submittedName>
        <fullName evidence="3">Unannotated protein</fullName>
    </submittedName>
</protein>
<dbReference type="InterPro" id="IPR050564">
    <property type="entry name" value="F420-G6PD/mer"/>
</dbReference>
<dbReference type="InterPro" id="IPR036661">
    <property type="entry name" value="Luciferase-like_sf"/>
</dbReference>
<sequence length="298" mass="32261">MKVRIGFAPGARAGVDAARFRELVDGLEDLGFDSLWLSERVSGDAPDPVIALAVAAGRTKRMKLGTSVQVLPGRNPALLAQSLASLDMLSNGRFLPGFGLGAVDRAEQQAFGVTREERAPWFDEAIPLLRRIWSGESVDHDGPRFHYESLRVRPQPIQQPLEIWFGGKAPSELRRVGRLGDGWLASFAMPDDCAAGRPIVEAEASAFGRAIDPEHFGAMVFYTDSRMPDAVAAMISKRNPSVDPHDLVPAGLANLRKRCSEFIEIGFSKLVVVPMDAANEKEGSSLTDLAGAVLDLQT</sequence>
<evidence type="ECO:0000313" key="2">
    <source>
        <dbReference type="EMBL" id="CAB4671764.1"/>
    </source>
</evidence>
<dbReference type="GO" id="GO:0016705">
    <property type="term" value="F:oxidoreductase activity, acting on paired donors, with incorporation or reduction of molecular oxygen"/>
    <property type="evidence" value="ECO:0007669"/>
    <property type="project" value="InterPro"/>
</dbReference>
<organism evidence="3">
    <name type="scientific">freshwater metagenome</name>
    <dbReference type="NCBI Taxonomy" id="449393"/>
    <lineage>
        <taxon>unclassified sequences</taxon>
        <taxon>metagenomes</taxon>
        <taxon>ecological metagenomes</taxon>
    </lineage>
</organism>
<dbReference type="Gene3D" id="3.20.20.30">
    <property type="entry name" value="Luciferase-like domain"/>
    <property type="match status" value="1"/>
</dbReference>
<dbReference type="AlphaFoldDB" id="A0A6J6VKC6"/>
<gene>
    <name evidence="2" type="ORF">UFOPK2242_01495</name>
    <name evidence="3" type="ORF">UFOPK2925_00357</name>
</gene>
<dbReference type="PANTHER" id="PTHR43244">
    <property type="match status" value="1"/>
</dbReference>
<dbReference type="Pfam" id="PF00296">
    <property type="entry name" value="Bac_luciferase"/>
    <property type="match status" value="1"/>
</dbReference>
<feature type="domain" description="Luciferase-like" evidence="1">
    <location>
        <begin position="10"/>
        <end position="232"/>
    </location>
</feature>
<dbReference type="InterPro" id="IPR011251">
    <property type="entry name" value="Luciferase-like_dom"/>
</dbReference>
<dbReference type="EMBL" id="CAEZZU010000032">
    <property type="protein sequence ID" value="CAB4772550.1"/>
    <property type="molecule type" value="Genomic_DNA"/>
</dbReference>
<evidence type="ECO:0000313" key="3">
    <source>
        <dbReference type="EMBL" id="CAB4772550.1"/>
    </source>
</evidence>